<keyword evidence="2" id="KW-0217">Developmental protein</keyword>
<feature type="signal peptide" evidence="4">
    <location>
        <begin position="1"/>
        <end position="23"/>
    </location>
</feature>
<dbReference type="Pfam" id="PF01079">
    <property type="entry name" value="Hint"/>
    <property type="match status" value="1"/>
</dbReference>
<dbReference type="AlphaFoldDB" id="A0A7E5A0N1"/>
<evidence type="ECO:0000256" key="2">
    <source>
        <dbReference type="ARBA" id="ARBA00022473"/>
    </source>
</evidence>
<dbReference type="InterPro" id="IPR006141">
    <property type="entry name" value="Intein_N"/>
</dbReference>
<keyword evidence="7" id="KW-1185">Reference proteome</keyword>
<dbReference type="InterPro" id="IPR052140">
    <property type="entry name" value="Dev_Signal_Hedgehog-like"/>
</dbReference>
<dbReference type="InterPro" id="IPR001767">
    <property type="entry name" value="Hedgehog_Hint"/>
</dbReference>
<evidence type="ECO:0000313" key="7">
    <source>
        <dbReference type="Proteomes" id="UP000492821"/>
    </source>
</evidence>
<dbReference type="SMART" id="SM00306">
    <property type="entry name" value="HintN"/>
    <property type="match status" value="1"/>
</dbReference>
<evidence type="ECO:0000256" key="1">
    <source>
        <dbReference type="ARBA" id="ARBA00004239"/>
    </source>
</evidence>
<dbReference type="PROSITE" id="PS50817">
    <property type="entry name" value="INTEIN_N_TER"/>
    <property type="match status" value="1"/>
</dbReference>
<dbReference type="GO" id="GO:0016539">
    <property type="term" value="P:intein-mediated protein splicing"/>
    <property type="evidence" value="ECO:0007669"/>
    <property type="project" value="InterPro"/>
</dbReference>
<proteinExistence type="predicted"/>
<dbReference type="Proteomes" id="UP000492821">
    <property type="component" value="Unassembled WGS sequence"/>
</dbReference>
<dbReference type="GO" id="GO:0005576">
    <property type="term" value="C:extracellular region"/>
    <property type="evidence" value="ECO:0007669"/>
    <property type="project" value="UniProtKB-SubCell"/>
</dbReference>
<dbReference type="PANTHER" id="PTHR46706">
    <property type="entry name" value="PROTEIN QUA-1-RELATED"/>
    <property type="match status" value="1"/>
</dbReference>
<dbReference type="WBParaSite" id="Pan_g757.t1">
    <property type="protein sequence ID" value="Pan_g757.t1"/>
    <property type="gene ID" value="Pan_g757"/>
</dbReference>
<evidence type="ECO:0000256" key="3">
    <source>
        <dbReference type="ARBA" id="ARBA00022729"/>
    </source>
</evidence>
<name>A0A7E5A0N1_PANRE</name>
<accession>A0A7E5A0N1</accession>
<feature type="domain" description="Hint" evidence="6">
    <location>
        <begin position="258"/>
        <end position="363"/>
    </location>
</feature>
<dbReference type="CDD" id="cd00081">
    <property type="entry name" value="Hint"/>
    <property type="match status" value="1"/>
</dbReference>
<keyword evidence="3 4" id="KW-0732">Signal</keyword>
<dbReference type="InterPro" id="IPR036844">
    <property type="entry name" value="Hint_dom_sf"/>
</dbReference>
<evidence type="ECO:0000313" key="8">
    <source>
        <dbReference type="WBParaSite" id="Pan_g757.t1"/>
    </source>
</evidence>
<dbReference type="Gene3D" id="2.170.16.10">
    <property type="entry name" value="Hedgehog/Intein (Hint) domain"/>
    <property type="match status" value="1"/>
</dbReference>
<protein>
    <submittedName>
        <fullName evidence="8">HintN domain-containing protein</fullName>
    </submittedName>
</protein>
<dbReference type="GO" id="GO:0048731">
    <property type="term" value="P:system development"/>
    <property type="evidence" value="ECO:0007669"/>
    <property type="project" value="UniProtKB-ARBA"/>
</dbReference>
<dbReference type="PRINTS" id="PR00632">
    <property type="entry name" value="SONICHHOG"/>
</dbReference>
<evidence type="ECO:0000259" key="6">
    <source>
        <dbReference type="SMART" id="SM00306"/>
    </source>
</evidence>
<dbReference type="GO" id="GO:0007267">
    <property type="term" value="P:cell-cell signaling"/>
    <property type="evidence" value="ECO:0007669"/>
    <property type="project" value="InterPro"/>
</dbReference>
<dbReference type="InterPro" id="IPR003586">
    <property type="entry name" value="Hint_dom_C"/>
</dbReference>
<dbReference type="InterPro" id="IPR001657">
    <property type="entry name" value="Hedgehog"/>
</dbReference>
<evidence type="ECO:0000256" key="4">
    <source>
        <dbReference type="SAM" id="SignalP"/>
    </source>
</evidence>
<feature type="domain" description="Hint" evidence="5">
    <location>
        <begin position="365"/>
        <end position="409"/>
    </location>
</feature>
<comment type="subcellular location">
    <subcellularLocation>
        <location evidence="1">Secreted</location>
        <location evidence="1">Extracellular space</location>
    </subcellularLocation>
</comment>
<organism evidence="7 8">
    <name type="scientific">Panagrellus redivivus</name>
    <name type="common">Microworm</name>
    <dbReference type="NCBI Taxonomy" id="6233"/>
    <lineage>
        <taxon>Eukaryota</taxon>
        <taxon>Metazoa</taxon>
        <taxon>Ecdysozoa</taxon>
        <taxon>Nematoda</taxon>
        <taxon>Chromadorea</taxon>
        <taxon>Rhabditida</taxon>
        <taxon>Tylenchina</taxon>
        <taxon>Panagrolaimomorpha</taxon>
        <taxon>Panagrolaimoidea</taxon>
        <taxon>Panagrolaimidae</taxon>
        <taxon>Panagrellus</taxon>
    </lineage>
</organism>
<feature type="chain" id="PRO_5028815867" evidence="4">
    <location>
        <begin position="24"/>
        <end position="471"/>
    </location>
</feature>
<dbReference type="InterPro" id="IPR003587">
    <property type="entry name" value="Hint_dom_N"/>
</dbReference>
<dbReference type="SMART" id="SM00305">
    <property type="entry name" value="HintC"/>
    <property type="match status" value="1"/>
</dbReference>
<dbReference type="GO" id="GO:0016540">
    <property type="term" value="P:protein autoprocessing"/>
    <property type="evidence" value="ECO:0007669"/>
    <property type="project" value="InterPro"/>
</dbReference>
<sequence>MASFRRYLLIAAILSANVNSALAAFCGSTAIPFRFEVTESGDFVLGCATPSCMCATPAGDSQFNPNSQGEDGFLREGDASRQNYCANIDTYGNSGARCSGGFQSSSCSGLTSWAGGVVDRGDGTIGLQCCSYDGMRFAAEVGRPVVHQGEVYSGGEVIRDGRQTGFDLISNIKKIQAQDGSVAYELTVHRMNCLPNPPEESNAVDFEYQSEIVKIHDKVLDQGPELEAPVSNDQVVQIGEAAVPVQTPGYYYPVAGTPACFAADTMVKTQKRGVIRIDELKVGELVEFANGNTTSYDEVISFLHRLPETMATFVRLQLTDGTEIKLTPQHFIHKVNCANPSMETVQQVYAVEVAVGDCLLKKSADSTFIATQVAVISTSEEKGAYSPMTASGTIVVNDVMASCHNVVRSETLSHTFFKAVLRFERAVRSFFARVNGGDKKEVHLPFGVEFVFKTLHNFLPDHTFDMYKQEL</sequence>
<reference evidence="8" key="2">
    <citation type="submission" date="2020-10" db="UniProtKB">
        <authorList>
            <consortium name="WormBaseParasite"/>
        </authorList>
    </citation>
    <scope>IDENTIFICATION</scope>
</reference>
<reference evidence="7" key="1">
    <citation type="journal article" date="2013" name="Genetics">
        <title>The draft genome and transcriptome of Panagrellus redivivus are shaped by the harsh demands of a free-living lifestyle.</title>
        <authorList>
            <person name="Srinivasan J."/>
            <person name="Dillman A.R."/>
            <person name="Macchietto M.G."/>
            <person name="Heikkinen L."/>
            <person name="Lakso M."/>
            <person name="Fracchia K.M."/>
            <person name="Antoshechkin I."/>
            <person name="Mortazavi A."/>
            <person name="Wong G."/>
            <person name="Sternberg P.W."/>
        </authorList>
    </citation>
    <scope>NUCLEOTIDE SEQUENCE [LARGE SCALE GENOMIC DNA]</scope>
    <source>
        <strain evidence="7">MT8872</strain>
    </source>
</reference>
<dbReference type="SUPFAM" id="SSF51294">
    <property type="entry name" value="Hedgehog/intein (Hint) domain"/>
    <property type="match status" value="1"/>
</dbReference>
<dbReference type="PANTHER" id="PTHR46706:SF12">
    <property type="entry name" value="PROTEIN QUA-1-RELATED"/>
    <property type="match status" value="1"/>
</dbReference>
<evidence type="ECO:0000259" key="5">
    <source>
        <dbReference type="SMART" id="SM00305"/>
    </source>
</evidence>